<proteinExistence type="predicted"/>
<reference evidence="2 3" key="1">
    <citation type="submission" date="2023-03" db="EMBL/GenBank/DDBJ databases">
        <title>High recombination rates correlate with genetic variation in Cardiocondyla obscurior ants.</title>
        <authorList>
            <person name="Errbii M."/>
        </authorList>
    </citation>
    <scope>NUCLEOTIDE SEQUENCE [LARGE SCALE GENOMIC DNA]</scope>
    <source>
        <strain evidence="2">Alpha-2009</strain>
        <tissue evidence="2">Whole body</tissue>
    </source>
</reference>
<sequence>MLCAINFTRRLRRFLVIFFSSVFLSLLFIFARKIVLSHAQLFYAYVCCGIILQLKRYNEQM</sequence>
<feature type="transmembrane region" description="Helical" evidence="1">
    <location>
        <begin position="37"/>
        <end position="54"/>
    </location>
</feature>
<keyword evidence="1" id="KW-0812">Transmembrane</keyword>
<evidence type="ECO:0000256" key="1">
    <source>
        <dbReference type="SAM" id="Phobius"/>
    </source>
</evidence>
<name>A0AAW2GZM9_9HYME</name>
<evidence type="ECO:0000313" key="2">
    <source>
        <dbReference type="EMBL" id="KAL0132636.1"/>
    </source>
</evidence>
<dbReference type="AlphaFoldDB" id="A0AAW2GZM9"/>
<dbReference type="EMBL" id="JADYXP020000001">
    <property type="protein sequence ID" value="KAL0132636.1"/>
    <property type="molecule type" value="Genomic_DNA"/>
</dbReference>
<keyword evidence="1" id="KW-1133">Transmembrane helix</keyword>
<dbReference type="Proteomes" id="UP001430953">
    <property type="component" value="Unassembled WGS sequence"/>
</dbReference>
<keyword evidence="3" id="KW-1185">Reference proteome</keyword>
<accession>A0AAW2GZM9</accession>
<keyword evidence="1" id="KW-0472">Membrane</keyword>
<protein>
    <submittedName>
        <fullName evidence="2">Uncharacterized protein</fullName>
    </submittedName>
</protein>
<feature type="transmembrane region" description="Helical" evidence="1">
    <location>
        <begin position="12"/>
        <end position="31"/>
    </location>
</feature>
<gene>
    <name evidence="2" type="ORF">PUN28_000417</name>
</gene>
<comment type="caution">
    <text evidence="2">The sequence shown here is derived from an EMBL/GenBank/DDBJ whole genome shotgun (WGS) entry which is preliminary data.</text>
</comment>
<evidence type="ECO:0000313" key="3">
    <source>
        <dbReference type="Proteomes" id="UP001430953"/>
    </source>
</evidence>
<organism evidence="2 3">
    <name type="scientific">Cardiocondyla obscurior</name>
    <dbReference type="NCBI Taxonomy" id="286306"/>
    <lineage>
        <taxon>Eukaryota</taxon>
        <taxon>Metazoa</taxon>
        <taxon>Ecdysozoa</taxon>
        <taxon>Arthropoda</taxon>
        <taxon>Hexapoda</taxon>
        <taxon>Insecta</taxon>
        <taxon>Pterygota</taxon>
        <taxon>Neoptera</taxon>
        <taxon>Endopterygota</taxon>
        <taxon>Hymenoptera</taxon>
        <taxon>Apocrita</taxon>
        <taxon>Aculeata</taxon>
        <taxon>Formicoidea</taxon>
        <taxon>Formicidae</taxon>
        <taxon>Myrmicinae</taxon>
        <taxon>Cardiocondyla</taxon>
    </lineage>
</organism>